<dbReference type="AlphaFoldDB" id="A0AA39R2L7"/>
<sequence length="953" mass="107285">MANRLETILANPETQDRIGGGLTLIVREIGEGQNEQGSCGRNGITIYCQNKQEDRGYAPLDRAARNELIRQNPQLIADAIAQTLREKANQRGCYQYEDYTVVWDASFLPFHLGFSVICPRGSCHHVVSVRNRSLQEPAKYAETIRPLAKSFIEQPLGSNLPHLPFVRPETQLGPPPRPQLEEEKIRRTVEQARLIVSKHGTLIGMDIETAEATARLVNAGKIDSSLLSLMTDRSTDTKPVPITCETEKCATREKVTTQIQGVVQPSQAVTDNHKLPSEERQQCKEYKPILTEGDKDEQAPEQAKEVISIKETVPSIAESLKVHPPKKKKKTKKKSNQQRAARDKARHLEARHLGELPSQTPEILREISFPETFKDGRLPPTPPSTPPKTTILGPTLLMETVSNEMLKDEEIWTVDHAKVIEPYDASRPNEECPISDMHARKTSTSSLQLSPSSNNYSGGTSVSPSTANITARVPTENPTEGRPQLKLRTSFDETTCQPQSASESTPVRESFHHDSGYSSPITAVKPTDSRVVQGLKWTYATRTEADADLLQAGVWLWNEPRGYLQPYRVFDIKTYQSTTSPPVFISHQTTGDARPMIEYDGTRIHIVPHAMPWPDLRATPGHPDFLVPCKLVEYQASEAAGYRVLRHNRSFLHCRKTGCDIQVVDDNSSSYICPGCGPTTVVRYCSFQHLAEDVKDHWEECGHPDLVMTFIIDHVAERSNSYRELPAIKEKHGIRSAARQLQQVFARYHKGHYTLFYPCSLKARTLSWPETDPNAKEMDGRIERLLNIAFLDTNDYYVLSYLYRLLRHLLITAGEWDFNTQTALNTQFSMEFADGLLNTLTFSSQPPCECEWAGQHLQQHESHWAVCSLVTNNGFGVPSPILGLQAYVERLENRYWILRASRQQHPTEEFWQRRAAGYGFSGVSTGLKTFSLGPGWTGWGGKEDDICLPDERS</sequence>
<feature type="compositionally biased region" description="Polar residues" evidence="1">
    <location>
        <begin position="492"/>
        <end position="507"/>
    </location>
</feature>
<feature type="compositionally biased region" description="Low complexity" evidence="1">
    <location>
        <begin position="442"/>
        <end position="457"/>
    </location>
</feature>
<evidence type="ECO:0000313" key="2">
    <source>
        <dbReference type="EMBL" id="KAK0513772.1"/>
    </source>
</evidence>
<accession>A0AA39R2L7</accession>
<name>A0AA39R2L7_9LECA</name>
<feature type="region of interest" description="Disordered" evidence="1">
    <location>
        <begin position="438"/>
        <end position="522"/>
    </location>
</feature>
<reference evidence="2" key="1">
    <citation type="submission" date="2023-03" db="EMBL/GenBank/DDBJ databases">
        <title>Complete genome of Cladonia borealis.</title>
        <authorList>
            <person name="Park H."/>
        </authorList>
    </citation>
    <scope>NUCLEOTIDE SEQUENCE</scope>
    <source>
        <strain evidence="2">ANT050790</strain>
    </source>
</reference>
<organism evidence="2 3">
    <name type="scientific">Cladonia borealis</name>
    <dbReference type="NCBI Taxonomy" id="184061"/>
    <lineage>
        <taxon>Eukaryota</taxon>
        <taxon>Fungi</taxon>
        <taxon>Dikarya</taxon>
        <taxon>Ascomycota</taxon>
        <taxon>Pezizomycotina</taxon>
        <taxon>Lecanoromycetes</taxon>
        <taxon>OSLEUM clade</taxon>
        <taxon>Lecanoromycetidae</taxon>
        <taxon>Lecanorales</taxon>
        <taxon>Lecanorineae</taxon>
        <taxon>Cladoniaceae</taxon>
        <taxon>Cladonia</taxon>
    </lineage>
</organism>
<dbReference type="Proteomes" id="UP001166286">
    <property type="component" value="Unassembled WGS sequence"/>
</dbReference>
<dbReference type="EMBL" id="JAFEKC020000006">
    <property type="protein sequence ID" value="KAK0513772.1"/>
    <property type="molecule type" value="Genomic_DNA"/>
</dbReference>
<feature type="region of interest" description="Disordered" evidence="1">
    <location>
        <begin position="316"/>
        <end position="345"/>
    </location>
</feature>
<feature type="region of interest" description="Disordered" evidence="1">
    <location>
        <begin position="372"/>
        <end position="392"/>
    </location>
</feature>
<feature type="compositionally biased region" description="Basic residues" evidence="1">
    <location>
        <begin position="323"/>
        <end position="336"/>
    </location>
</feature>
<keyword evidence="3" id="KW-1185">Reference proteome</keyword>
<evidence type="ECO:0000313" key="3">
    <source>
        <dbReference type="Proteomes" id="UP001166286"/>
    </source>
</evidence>
<feature type="compositionally biased region" description="Polar residues" evidence="1">
    <location>
        <begin position="458"/>
        <end position="469"/>
    </location>
</feature>
<protein>
    <submittedName>
        <fullName evidence="2">Uncharacterized protein</fullName>
    </submittedName>
</protein>
<evidence type="ECO:0000256" key="1">
    <source>
        <dbReference type="SAM" id="MobiDB-lite"/>
    </source>
</evidence>
<comment type="caution">
    <text evidence="2">The sequence shown here is derived from an EMBL/GenBank/DDBJ whole genome shotgun (WGS) entry which is preliminary data.</text>
</comment>
<proteinExistence type="predicted"/>
<gene>
    <name evidence="2" type="ORF">JMJ35_003494</name>
</gene>